<gene>
    <name evidence="2" type="ORF">GCM10011591_42250</name>
</gene>
<comment type="caution">
    <text evidence="2">The sequence shown here is derived from an EMBL/GenBank/DDBJ whole genome shotgun (WGS) entry which is preliminary data.</text>
</comment>
<dbReference type="AlphaFoldDB" id="A0A917VDG9"/>
<reference evidence="2" key="2">
    <citation type="submission" date="2020-09" db="EMBL/GenBank/DDBJ databases">
        <authorList>
            <person name="Sun Q."/>
            <person name="Zhou Y."/>
        </authorList>
    </citation>
    <scope>NUCLEOTIDE SEQUENCE</scope>
    <source>
        <strain evidence="2">CGMCC 4.7278</strain>
    </source>
</reference>
<dbReference type="EMBL" id="BMMW01000005">
    <property type="protein sequence ID" value="GGK65621.1"/>
    <property type="molecule type" value="Genomic_DNA"/>
</dbReference>
<proteinExistence type="predicted"/>
<evidence type="ECO:0000256" key="1">
    <source>
        <dbReference type="SAM" id="SignalP"/>
    </source>
</evidence>
<evidence type="ECO:0000313" key="2">
    <source>
        <dbReference type="EMBL" id="GGK65621.1"/>
    </source>
</evidence>
<name>A0A917VDG9_9NOCA</name>
<reference evidence="2" key="1">
    <citation type="journal article" date="2014" name="Int. J. Syst. Evol. Microbiol.">
        <title>Complete genome sequence of Corynebacterium casei LMG S-19264T (=DSM 44701T), isolated from a smear-ripened cheese.</title>
        <authorList>
            <consortium name="US DOE Joint Genome Institute (JGI-PGF)"/>
            <person name="Walter F."/>
            <person name="Albersmeier A."/>
            <person name="Kalinowski J."/>
            <person name="Ruckert C."/>
        </authorList>
    </citation>
    <scope>NUCLEOTIDE SEQUENCE</scope>
    <source>
        <strain evidence="2">CGMCC 4.7278</strain>
    </source>
</reference>
<sequence>MAKTSMTLLTTVIAAALSLTAACSGHGAVAPLESTTSTTVTTKNFPYPGVRTVQDVVPSIAGTGVPAAEIAIKWELLHSDWMISHQEEVPHELLSIVTANNKPEWMPSNVMEGTGGELIRAVNVREIDRISWEVSVCNYDTPGVYYPGEAGQLKLGFPTWAQYASTATVVLTSGPDGTGATSSGPRLLISRTTLPLNDEAHAICDPFRPDPFIQQPPEPLPAHK</sequence>
<organism evidence="2 3">
    <name type="scientific">Nocardia camponoti</name>
    <dbReference type="NCBI Taxonomy" id="1616106"/>
    <lineage>
        <taxon>Bacteria</taxon>
        <taxon>Bacillati</taxon>
        <taxon>Actinomycetota</taxon>
        <taxon>Actinomycetes</taxon>
        <taxon>Mycobacteriales</taxon>
        <taxon>Nocardiaceae</taxon>
        <taxon>Nocardia</taxon>
    </lineage>
</organism>
<keyword evidence="1" id="KW-0732">Signal</keyword>
<accession>A0A917VDG9</accession>
<evidence type="ECO:0008006" key="4">
    <source>
        <dbReference type="Google" id="ProtNLM"/>
    </source>
</evidence>
<keyword evidence="3" id="KW-1185">Reference proteome</keyword>
<protein>
    <recommendedName>
        <fullName evidence="4">Lipoprotein</fullName>
    </recommendedName>
</protein>
<evidence type="ECO:0000313" key="3">
    <source>
        <dbReference type="Proteomes" id="UP000612956"/>
    </source>
</evidence>
<feature type="chain" id="PRO_5039115290" description="Lipoprotein" evidence="1">
    <location>
        <begin position="22"/>
        <end position="224"/>
    </location>
</feature>
<dbReference type="PROSITE" id="PS51257">
    <property type="entry name" value="PROKAR_LIPOPROTEIN"/>
    <property type="match status" value="1"/>
</dbReference>
<feature type="signal peptide" evidence="1">
    <location>
        <begin position="1"/>
        <end position="21"/>
    </location>
</feature>
<dbReference type="Proteomes" id="UP000612956">
    <property type="component" value="Unassembled WGS sequence"/>
</dbReference>